<dbReference type="InterPro" id="IPR011697">
    <property type="entry name" value="Peptidase_C26"/>
</dbReference>
<comment type="similarity">
    <text evidence="2">Belongs to the peptidase C26 family.</text>
</comment>
<protein>
    <recommendedName>
        <fullName evidence="7">folate gamma-glutamyl hydrolase</fullName>
        <ecNumber evidence="7">3.4.19.9</ecNumber>
    </recommendedName>
</protein>
<dbReference type="PANTHER" id="PTHR11315">
    <property type="entry name" value="PROTEASE FAMILY C26 GAMMA-GLUTAMYL HYDROLASE"/>
    <property type="match status" value="1"/>
</dbReference>
<dbReference type="GO" id="GO:0034722">
    <property type="term" value="F:gamma-glutamyl-peptidase activity"/>
    <property type="evidence" value="ECO:0007669"/>
    <property type="project" value="UniProtKB-UniRule"/>
</dbReference>
<comment type="catalytic activity">
    <reaction evidence="7">
        <text>(6S)-5,6,7,8-tetrahydrofolyl-(gamma-L-Glu)(n) + (n-1) H2O = (6S)-5,6,7,8-tetrahydrofolate + (n-1) L-glutamate</text>
        <dbReference type="Rhea" id="RHEA:56784"/>
        <dbReference type="Rhea" id="RHEA-COMP:14738"/>
        <dbReference type="ChEBI" id="CHEBI:15377"/>
        <dbReference type="ChEBI" id="CHEBI:29985"/>
        <dbReference type="ChEBI" id="CHEBI:57453"/>
        <dbReference type="ChEBI" id="CHEBI:141005"/>
        <dbReference type="EC" id="3.4.19.9"/>
    </reaction>
</comment>
<feature type="chain" id="PRO_5043316822" description="folate gamma-glutamyl hydrolase" evidence="8">
    <location>
        <begin position="21"/>
        <end position="313"/>
    </location>
</feature>
<comment type="caution">
    <text evidence="9">The sequence shown here is derived from an EMBL/GenBank/DDBJ whole genome shotgun (WGS) entry which is preliminary data.</text>
</comment>
<dbReference type="GO" id="GO:0046900">
    <property type="term" value="P:tetrahydrofolylpolyglutamate metabolic process"/>
    <property type="evidence" value="ECO:0007669"/>
    <property type="project" value="TreeGrafter"/>
</dbReference>
<dbReference type="GO" id="GO:0005576">
    <property type="term" value="C:extracellular region"/>
    <property type="evidence" value="ECO:0007669"/>
    <property type="project" value="UniProtKB-SubCell"/>
</dbReference>
<organism evidence="9 10">
    <name type="scientific">Pleurodeles waltl</name>
    <name type="common">Iberian ribbed newt</name>
    <dbReference type="NCBI Taxonomy" id="8319"/>
    <lineage>
        <taxon>Eukaryota</taxon>
        <taxon>Metazoa</taxon>
        <taxon>Chordata</taxon>
        <taxon>Craniata</taxon>
        <taxon>Vertebrata</taxon>
        <taxon>Euteleostomi</taxon>
        <taxon>Amphibia</taxon>
        <taxon>Batrachia</taxon>
        <taxon>Caudata</taxon>
        <taxon>Salamandroidea</taxon>
        <taxon>Salamandridae</taxon>
        <taxon>Pleurodelinae</taxon>
        <taxon>Pleurodeles</taxon>
    </lineage>
</organism>
<evidence type="ECO:0000256" key="4">
    <source>
        <dbReference type="ARBA" id="ARBA00022729"/>
    </source>
</evidence>
<keyword evidence="10" id="KW-1185">Reference proteome</keyword>
<gene>
    <name evidence="9" type="ORF">NDU88_001491</name>
</gene>
<comment type="subcellular location">
    <subcellularLocation>
        <location evidence="1">Secreted</location>
        <location evidence="1">Extracellular space</location>
    </subcellularLocation>
</comment>
<keyword evidence="5 7" id="KW-0378">Hydrolase</keyword>
<dbReference type="FunFam" id="3.40.50.880:FF:000024">
    <property type="entry name" value="Folate gamma-glutamyl hydrolase"/>
    <property type="match status" value="1"/>
</dbReference>
<dbReference type="PROSITE" id="PS51275">
    <property type="entry name" value="PEPTIDASE_C26_GGH"/>
    <property type="match status" value="1"/>
</dbReference>
<dbReference type="InterPro" id="IPR015527">
    <property type="entry name" value="Pept_C26_g-glut_hydrolase"/>
</dbReference>
<dbReference type="PROSITE" id="PS51273">
    <property type="entry name" value="GATASE_TYPE_1"/>
    <property type="match status" value="1"/>
</dbReference>
<dbReference type="CDD" id="cd01747">
    <property type="entry name" value="GATase1_Glutamyl_Hydrolase"/>
    <property type="match status" value="1"/>
</dbReference>
<dbReference type="SUPFAM" id="SSF52317">
    <property type="entry name" value="Class I glutamine amidotransferase-like"/>
    <property type="match status" value="1"/>
</dbReference>
<dbReference type="GO" id="GO:0005773">
    <property type="term" value="C:vacuole"/>
    <property type="evidence" value="ECO:0007669"/>
    <property type="project" value="TreeGrafter"/>
</dbReference>
<feature type="active site" evidence="7">
    <location>
        <position position="239"/>
    </location>
</feature>
<sequence>MGLLLLGGSLLLCGSAVSLSQGGGVNDRPIIGVLAQETHFGHLYHYGKSYIAASYIKTLETAGARVVPIRINLTEAEYGRIFNSINGILFPGGGVDLKTSGYAKAAHLFYKLALQANDRGDYFPIWGTCLGFEQLTYITSGENILTLTSTEDVALPLNFSTAPDKSKIFRDVPKDLVKALATKPLTANFHNWSLSLKNYTGNEKLRKFYKVVTTNTDAQLEFVSTMEAYKYPIYGVQWHPEKNPFEWKLPSSTSHSLQAIKVSFYMASFFVSEARKNYHHFVEKAEEMKALIQNYNPVYTASISVFDQIYFFD</sequence>
<proteinExistence type="inferred from homology"/>
<dbReference type="EMBL" id="JANPWB010000004">
    <property type="protein sequence ID" value="KAJ1192179.1"/>
    <property type="molecule type" value="Genomic_DNA"/>
</dbReference>
<dbReference type="PANTHER" id="PTHR11315:SF20">
    <property type="entry name" value="GAMMA-GLUTAMYL HYDROLASE"/>
    <property type="match status" value="1"/>
</dbReference>
<accession>A0AAV7UUU7</accession>
<keyword evidence="4 8" id="KW-0732">Signal</keyword>
<evidence type="ECO:0000256" key="8">
    <source>
        <dbReference type="SAM" id="SignalP"/>
    </source>
</evidence>
<evidence type="ECO:0000256" key="2">
    <source>
        <dbReference type="ARBA" id="ARBA00011083"/>
    </source>
</evidence>
<evidence type="ECO:0000256" key="6">
    <source>
        <dbReference type="PIRSR" id="PIRSR615527-1"/>
    </source>
</evidence>
<name>A0AAV7UUU7_PLEWA</name>
<evidence type="ECO:0000313" key="9">
    <source>
        <dbReference type="EMBL" id="KAJ1192179.1"/>
    </source>
</evidence>
<dbReference type="Gene3D" id="3.40.50.880">
    <property type="match status" value="1"/>
</dbReference>
<reference evidence="9" key="1">
    <citation type="journal article" date="2022" name="bioRxiv">
        <title>Sequencing and chromosome-scale assembly of the giantPleurodeles waltlgenome.</title>
        <authorList>
            <person name="Brown T."/>
            <person name="Elewa A."/>
            <person name="Iarovenko S."/>
            <person name="Subramanian E."/>
            <person name="Araus A.J."/>
            <person name="Petzold A."/>
            <person name="Susuki M."/>
            <person name="Suzuki K.-i.T."/>
            <person name="Hayashi T."/>
            <person name="Toyoda A."/>
            <person name="Oliveira C."/>
            <person name="Osipova E."/>
            <person name="Leigh N.D."/>
            <person name="Simon A."/>
            <person name="Yun M.H."/>
        </authorList>
    </citation>
    <scope>NUCLEOTIDE SEQUENCE</scope>
    <source>
        <strain evidence="9">20211129_DDA</strain>
        <tissue evidence="9">Liver</tissue>
    </source>
</reference>
<evidence type="ECO:0000256" key="7">
    <source>
        <dbReference type="PROSITE-ProRule" id="PRU00607"/>
    </source>
</evidence>
<dbReference type="AlphaFoldDB" id="A0AAV7UUU7"/>
<evidence type="ECO:0000256" key="5">
    <source>
        <dbReference type="ARBA" id="ARBA00022801"/>
    </source>
</evidence>
<evidence type="ECO:0000313" key="10">
    <source>
        <dbReference type="Proteomes" id="UP001066276"/>
    </source>
</evidence>
<evidence type="ECO:0000256" key="3">
    <source>
        <dbReference type="ARBA" id="ARBA00022525"/>
    </source>
</evidence>
<dbReference type="Proteomes" id="UP001066276">
    <property type="component" value="Chromosome 2_2"/>
</dbReference>
<dbReference type="InterPro" id="IPR029062">
    <property type="entry name" value="Class_I_gatase-like"/>
</dbReference>
<dbReference type="EC" id="3.4.19.9" evidence="7"/>
<keyword evidence="3" id="KW-0964">Secreted</keyword>
<feature type="active site" description="Nucleophile" evidence="6 7">
    <location>
        <position position="129"/>
    </location>
</feature>
<dbReference type="Pfam" id="PF07722">
    <property type="entry name" value="Peptidase_C26"/>
    <property type="match status" value="1"/>
</dbReference>
<feature type="active site" description="Proton donor" evidence="6">
    <location>
        <position position="239"/>
    </location>
</feature>
<evidence type="ECO:0000256" key="1">
    <source>
        <dbReference type="ARBA" id="ARBA00004239"/>
    </source>
</evidence>
<feature type="signal peptide" evidence="8">
    <location>
        <begin position="1"/>
        <end position="20"/>
    </location>
</feature>